<accession>A0ABM8EGN3</accession>
<dbReference type="EMBL" id="AP027151">
    <property type="protein sequence ID" value="BDV41557.1"/>
    <property type="molecule type" value="Genomic_DNA"/>
</dbReference>
<organism evidence="2 3">
    <name type="scientific">Geotalea uraniireducens</name>
    <dbReference type="NCBI Taxonomy" id="351604"/>
    <lineage>
        <taxon>Bacteria</taxon>
        <taxon>Pseudomonadati</taxon>
        <taxon>Thermodesulfobacteriota</taxon>
        <taxon>Desulfuromonadia</taxon>
        <taxon>Geobacterales</taxon>
        <taxon>Geobacteraceae</taxon>
        <taxon>Geotalea</taxon>
    </lineage>
</organism>
<evidence type="ECO:0000313" key="3">
    <source>
        <dbReference type="Proteomes" id="UP001317705"/>
    </source>
</evidence>
<feature type="region of interest" description="Disordered" evidence="1">
    <location>
        <begin position="80"/>
        <end position="112"/>
    </location>
</feature>
<reference evidence="2 3" key="1">
    <citation type="submission" date="2022-12" db="EMBL/GenBank/DDBJ databases">
        <title>Polyphasic characterization of Geotalea uranireducens NIT-SL11 newly isolated from a complex of sewage sludge and microbially reduced graphene oxide.</title>
        <authorList>
            <person name="Xie L."/>
            <person name="Yoshida N."/>
            <person name="Meng L."/>
        </authorList>
    </citation>
    <scope>NUCLEOTIDE SEQUENCE [LARGE SCALE GENOMIC DNA]</scope>
    <source>
        <strain evidence="2 3">NIT-SL11</strain>
    </source>
</reference>
<protein>
    <recommendedName>
        <fullName evidence="4">WGR domain-containing protein</fullName>
    </recommendedName>
</protein>
<evidence type="ECO:0008006" key="4">
    <source>
        <dbReference type="Google" id="ProtNLM"/>
    </source>
</evidence>
<evidence type="ECO:0000313" key="2">
    <source>
        <dbReference type="EMBL" id="BDV41557.1"/>
    </source>
</evidence>
<proteinExistence type="predicted"/>
<feature type="compositionally biased region" description="Pro residues" evidence="1">
    <location>
        <begin position="89"/>
        <end position="99"/>
    </location>
</feature>
<dbReference type="Proteomes" id="UP001317705">
    <property type="component" value="Chromosome"/>
</dbReference>
<dbReference type="RefSeq" id="WP_282001561.1">
    <property type="nucleotide sequence ID" value="NZ_AP027151.1"/>
</dbReference>
<evidence type="ECO:0000256" key="1">
    <source>
        <dbReference type="SAM" id="MobiDB-lite"/>
    </source>
</evidence>
<gene>
    <name evidence="2" type="ORF">GURASL_04800</name>
</gene>
<sequence length="127" mass="14321">MFVPGNTQYGIWMRAPSSSGGKDWLGFLTDKEVISQWGKTGQVNQCKVIGPAPSRIFLDQKIEEKRGKGYRVVGEWFPGRGWSHERNAQPPPQPNPPSQNRPAAATPPLNGNVMREWLSDQNSEQWF</sequence>
<keyword evidence="3" id="KW-1185">Reference proteome</keyword>
<name>A0ABM8EGN3_9BACT</name>